<dbReference type="AlphaFoldDB" id="A0A1T4LWE5"/>
<accession>A0A1T4LWE5</accession>
<evidence type="ECO:0000313" key="3">
    <source>
        <dbReference type="EMBL" id="SJZ59063.1"/>
    </source>
</evidence>
<feature type="transmembrane region" description="Helical" evidence="1">
    <location>
        <begin position="223"/>
        <end position="240"/>
    </location>
</feature>
<sequence>MKIDKEQTLQLKGIAILLLLYHHFYFETTNIILLNTSRYGKITVGIFTFLSGYGITASYLKNKKNNCSFLLKNIKKLYKTYWPIFIITIFIGTITNIRTLKIAYKSNVMSIFIWDIFGLSYLFYNKTFNTTWWYMSLIIVLYICYKPIYIYLNKGSFRNKTIKLILMMACLKIFPRILLKIYYNSYLLALSKVTYNFDYMSIFMIGCYTFLERDKIQEIIEKYNIVMILLLIVFSSIRIYKPNTKLDFIIVFLLCGIYINGNFYFQNFLEFLGKYSFEIFLTHTFLYYYYIPGVINITKYNGLNFIWFTLLSVAVGVITNKSLNKRL</sequence>
<feature type="transmembrane region" description="Helical" evidence="1">
    <location>
        <begin position="246"/>
        <end position="265"/>
    </location>
</feature>
<feature type="transmembrane region" description="Helical" evidence="1">
    <location>
        <begin position="272"/>
        <end position="290"/>
    </location>
</feature>
<feature type="transmembrane region" description="Helical" evidence="1">
    <location>
        <begin position="131"/>
        <end position="152"/>
    </location>
</feature>
<feature type="transmembrane region" description="Helical" evidence="1">
    <location>
        <begin position="42"/>
        <end position="60"/>
    </location>
</feature>
<keyword evidence="1" id="KW-1133">Transmembrane helix</keyword>
<feature type="transmembrane region" description="Helical" evidence="1">
    <location>
        <begin position="195"/>
        <end position="211"/>
    </location>
</feature>
<feature type="transmembrane region" description="Helical" evidence="1">
    <location>
        <begin position="164"/>
        <end position="183"/>
    </location>
</feature>
<feature type="domain" description="Acyltransferase 3" evidence="2">
    <location>
        <begin position="11"/>
        <end position="318"/>
    </location>
</feature>
<organism evidence="3 4">
    <name type="scientific">Cetobacterium ceti</name>
    <dbReference type="NCBI Taxonomy" id="180163"/>
    <lineage>
        <taxon>Bacteria</taxon>
        <taxon>Fusobacteriati</taxon>
        <taxon>Fusobacteriota</taxon>
        <taxon>Fusobacteriia</taxon>
        <taxon>Fusobacteriales</taxon>
        <taxon>Fusobacteriaceae</taxon>
        <taxon>Cetobacterium</taxon>
    </lineage>
</organism>
<dbReference type="EMBL" id="FUWX01000007">
    <property type="protein sequence ID" value="SJZ59063.1"/>
    <property type="molecule type" value="Genomic_DNA"/>
</dbReference>
<feature type="transmembrane region" description="Helical" evidence="1">
    <location>
        <begin position="14"/>
        <end position="35"/>
    </location>
</feature>
<name>A0A1T4LWE5_9FUSO</name>
<keyword evidence="3" id="KW-0012">Acyltransferase</keyword>
<dbReference type="Pfam" id="PF01757">
    <property type="entry name" value="Acyl_transf_3"/>
    <property type="match status" value="1"/>
</dbReference>
<proteinExistence type="predicted"/>
<dbReference type="GO" id="GO:0016747">
    <property type="term" value="F:acyltransferase activity, transferring groups other than amino-acyl groups"/>
    <property type="evidence" value="ECO:0007669"/>
    <property type="project" value="InterPro"/>
</dbReference>
<reference evidence="3 4" key="1">
    <citation type="submission" date="2017-02" db="EMBL/GenBank/DDBJ databases">
        <authorList>
            <person name="Peterson S.W."/>
        </authorList>
    </citation>
    <scope>NUCLEOTIDE SEQUENCE [LARGE SCALE GENOMIC DNA]</scope>
    <source>
        <strain evidence="3 4">ATCC 700028</strain>
    </source>
</reference>
<feature type="transmembrane region" description="Helical" evidence="1">
    <location>
        <begin position="302"/>
        <end position="319"/>
    </location>
</feature>
<protein>
    <submittedName>
        <fullName evidence="3">Peptidoglycan/LPS O-acetylase OafA/YrhL, contains acyltransferase and SGNH-hydrolase domains</fullName>
    </submittedName>
</protein>
<dbReference type="OrthoDB" id="9807022at2"/>
<dbReference type="InterPro" id="IPR002656">
    <property type="entry name" value="Acyl_transf_3_dom"/>
</dbReference>
<evidence type="ECO:0000256" key="1">
    <source>
        <dbReference type="SAM" id="Phobius"/>
    </source>
</evidence>
<dbReference type="STRING" id="180163.SAMN02745174_00997"/>
<keyword evidence="1" id="KW-0472">Membrane</keyword>
<keyword evidence="4" id="KW-1185">Reference proteome</keyword>
<feature type="transmembrane region" description="Helical" evidence="1">
    <location>
        <begin position="80"/>
        <end position="100"/>
    </location>
</feature>
<keyword evidence="3" id="KW-0808">Transferase</keyword>
<gene>
    <name evidence="3" type="ORF">SAMN02745174_00997</name>
</gene>
<keyword evidence="3" id="KW-0378">Hydrolase</keyword>
<evidence type="ECO:0000313" key="4">
    <source>
        <dbReference type="Proteomes" id="UP000191153"/>
    </source>
</evidence>
<dbReference type="Proteomes" id="UP000191153">
    <property type="component" value="Unassembled WGS sequence"/>
</dbReference>
<evidence type="ECO:0000259" key="2">
    <source>
        <dbReference type="Pfam" id="PF01757"/>
    </source>
</evidence>
<dbReference type="RefSeq" id="WP_078693512.1">
    <property type="nucleotide sequence ID" value="NZ_FUWX01000007.1"/>
</dbReference>
<dbReference type="GO" id="GO:0016787">
    <property type="term" value="F:hydrolase activity"/>
    <property type="evidence" value="ECO:0007669"/>
    <property type="project" value="UniProtKB-KW"/>
</dbReference>
<keyword evidence="1" id="KW-0812">Transmembrane</keyword>